<dbReference type="Pfam" id="PF23389">
    <property type="entry name" value="Beta-prop_WDR19_1st"/>
    <property type="match status" value="1"/>
</dbReference>
<evidence type="ECO:0000256" key="8">
    <source>
        <dbReference type="ARBA" id="ARBA00023273"/>
    </source>
</evidence>
<keyword evidence="3" id="KW-0853">WD repeat</keyword>
<evidence type="ECO:0000313" key="13">
    <source>
        <dbReference type="EMBL" id="EGR31945.1"/>
    </source>
</evidence>
<feature type="domain" description="IFT121-like zinc finger" evidence="10">
    <location>
        <begin position="1178"/>
        <end position="1225"/>
    </location>
</feature>
<evidence type="ECO:0000256" key="2">
    <source>
        <dbReference type="ARBA" id="ARBA00022490"/>
    </source>
</evidence>
<evidence type="ECO:0000256" key="5">
    <source>
        <dbReference type="ARBA" id="ARBA00022794"/>
    </source>
</evidence>
<dbReference type="GeneID" id="14908087"/>
<feature type="domain" description="WDR19 first beta-propeller" evidence="11">
    <location>
        <begin position="1"/>
        <end position="208"/>
    </location>
</feature>
<dbReference type="Gene3D" id="1.25.40.470">
    <property type="match status" value="2"/>
</dbReference>
<dbReference type="InterPro" id="IPR056170">
    <property type="entry name" value="Znf_IFT121-like"/>
</dbReference>
<dbReference type="PANTHER" id="PTHR14920">
    <property type="entry name" value="OSMOTIC AVOIDANCE ABNORMAL PROTEIN 1/WD REPEAT MEMBRANE PROTEIN"/>
    <property type="match status" value="1"/>
</dbReference>
<evidence type="ECO:0000256" key="6">
    <source>
        <dbReference type="ARBA" id="ARBA00023069"/>
    </source>
</evidence>
<reference evidence="13 14" key="1">
    <citation type="submission" date="2011-07" db="EMBL/GenBank/DDBJ databases">
        <authorList>
            <person name="Coyne R."/>
            <person name="Brami D."/>
            <person name="Johnson J."/>
            <person name="Hostetler J."/>
            <person name="Hannick L."/>
            <person name="Clark T."/>
            <person name="Cassidy-Hanley D."/>
            <person name="Inman J."/>
        </authorList>
    </citation>
    <scope>NUCLEOTIDE SEQUENCE [LARGE SCALE GENOMIC DNA]</scope>
    <source>
        <strain evidence="13 14">G5</strain>
    </source>
</reference>
<dbReference type="OMA" id="NDMLTHT"/>
<dbReference type="GO" id="GO:0035721">
    <property type="term" value="P:intraciliary retrograde transport"/>
    <property type="evidence" value="ECO:0007669"/>
    <property type="project" value="InterPro"/>
</dbReference>
<evidence type="ECO:0000259" key="9">
    <source>
        <dbReference type="Pfam" id="PF15911"/>
    </source>
</evidence>
<evidence type="ECO:0000256" key="3">
    <source>
        <dbReference type="ARBA" id="ARBA00022574"/>
    </source>
</evidence>
<protein>
    <submittedName>
        <fullName evidence="13">WD repeat protein</fullName>
    </submittedName>
</protein>
<dbReference type="InParanoid" id="G0QS80"/>
<dbReference type="STRING" id="857967.G0QS80"/>
<gene>
    <name evidence="13" type="ORF">IMG5_099730</name>
</gene>
<keyword evidence="7" id="KW-0206">Cytoskeleton</keyword>
<evidence type="ECO:0000256" key="1">
    <source>
        <dbReference type="ARBA" id="ARBA00004120"/>
    </source>
</evidence>
<dbReference type="RefSeq" id="XP_004035431.1">
    <property type="nucleotide sequence ID" value="XM_004035383.1"/>
</dbReference>
<dbReference type="PANTHER" id="PTHR14920:SF0">
    <property type="entry name" value="WD REPEAT DOMAIN 19"/>
    <property type="match status" value="1"/>
</dbReference>
<name>G0QS80_ICHMU</name>
<evidence type="ECO:0000256" key="7">
    <source>
        <dbReference type="ARBA" id="ARBA00023212"/>
    </source>
</evidence>
<dbReference type="GO" id="GO:0030991">
    <property type="term" value="C:intraciliary transport particle A"/>
    <property type="evidence" value="ECO:0007669"/>
    <property type="project" value="TreeGrafter"/>
</dbReference>
<evidence type="ECO:0000313" key="14">
    <source>
        <dbReference type="Proteomes" id="UP000008983"/>
    </source>
</evidence>
<dbReference type="eggNOG" id="KOG2247">
    <property type="taxonomic scope" value="Eukaryota"/>
</dbReference>
<evidence type="ECO:0000256" key="4">
    <source>
        <dbReference type="ARBA" id="ARBA00022737"/>
    </source>
</evidence>
<dbReference type="Pfam" id="PF15911">
    <property type="entry name" value="Beta-prop_WDR19_2nd"/>
    <property type="match status" value="1"/>
</dbReference>
<sequence>MGKHSKKITTGDWNEEGLLVTGSEEKVLTVSNHNSDTKFDSVGVKMEPRNVKWAKPKLDEREISNKTITASLNYKSLLMFDVSSNKTPLELVFEAKYGKMVDYQLFGDGYIVVAFTEGYVSHISTHNQELRDEIQSKRIFQSSLDAMCTNNLVYKLAAAGENQIHIYNLGSWDEIVQQRIELPKNAGTVTKMEWAGNGQLLVISTSNGHIYGYLTSIPQLTSIYGPVVAVLTSFVEVAIIESSKISQTNTLTAINLENEPAFLSLGLYHLAAGINNIIWYYLWLDQKRNAIIKGGELVQKRDYMGNVRDVKLNDFWAAVLSDGKCILHPIVHSNQIKDIKFPQSDNEKLIVNIGLTKDFLILLDQQGKIRYFHLEDQQFIIEYLPNTGLEILIIRIYPNFSGTRIVCIDNKGLAFVFETASEQFLPLQNFPQRTERIIWDQKDPNLFVTVENDKLLTFIINKNSINGTIIQPVQELLAIEQIKQPGQPVLTILERGIKPIALTNGYLKCFTANGTIAGQSLTSHSYLNNYKGAEDTEQGQYRYFLQNLQLHKYNNCLLAACILDNITLYNELGRRALEFVDLKVALKAFQLAGNLSMVMTIQSFLHVNEKNIIFGNVAMVLGMYDLAQELYLKSSQPIFALEMRSDIQDYLAALNLAKNIAPQEEPFICRKLAFQIENQGNAQEARKLYERANLINKESLLVHEKVKIEAHTQQCFAGISRTSIKLGDIPRGVNIARELTDNNIIIEIAVVCENMKQYIEAAELYQKSGLLEKAASLYIQSKQFKLATPLMSQIKSPVLLKQYAKSKESEGAYNEAEQAYEQAESWEDVIRLNLDKLDNLGKAKAVLRNKCSTSTVCQMVANVCEKQGNYDEHVEFMILAGKKEEAFLKAQQYNVMDSYADNMKEFTLEERLRIAQFYENQAIWLKAAQHYEQTKNPMKSLKLYFKAGDMHIDEMIELVYRNKSQETLNSTLLDYLLGEVDGQPKDPIYLLKYYDRIGNINALVKIAITIATDDHDQGNYKAAHDRLFETLQKVKEHNVPVPFDLEQKLMIIHSYLLASKYIKSKDDEKESEIAAFLLNRVCKNISQFSTTHTVNILTTAVIAAMKCKNKPLAYRWSIELVRPEYRQSINEKYKMKIENIARKPLKEEVVENKTECPFCKELVDEYSLVCNSCQNSIPYCVATGQHIIANQLCFCPSCKMPANIQMFKKYLSINENVCPMCYQTINLDDIKQENQTDASKLLKQLKQNK</sequence>
<dbReference type="InterPro" id="IPR040379">
    <property type="entry name" value="WDR19/dyf-2"/>
</dbReference>
<dbReference type="Proteomes" id="UP000008983">
    <property type="component" value="Unassembled WGS sequence"/>
</dbReference>
<dbReference type="SUPFAM" id="SSF50978">
    <property type="entry name" value="WD40 repeat-like"/>
    <property type="match status" value="2"/>
</dbReference>
<keyword evidence="4" id="KW-0677">Repeat</keyword>
<evidence type="ECO:0000259" key="11">
    <source>
        <dbReference type="Pfam" id="PF23389"/>
    </source>
</evidence>
<dbReference type="Gene3D" id="2.130.10.10">
    <property type="entry name" value="YVTN repeat-like/Quinoprotein amine dehydrogenase"/>
    <property type="match status" value="1"/>
</dbReference>
<dbReference type="OrthoDB" id="10250638at2759"/>
<dbReference type="InterPro" id="IPR015943">
    <property type="entry name" value="WD40/YVTN_repeat-like_dom_sf"/>
</dbReference>
<accession>G0QS80</accession>
<dbReference type="Pfam" id="PF24762">
    <property type="entry name" value="TPR_IF140-IFT172"/>
    <property type="match status" value="1"/>
</dbReference>
<keyword evidence="6" id="KW-0969">Cilium</keyword>
<dbReference type="InterPro" id="IPR057855">
    <property type="entry name" value="Beta-prop_WDR19_1st"/>
</dbReference>
<comment type="subcellular location">
    <subcellularLocation>
        <location evidence="1">Cytoplasm</location>
        <location evidence="1">Cytoskeleton</location>
        <location evidence="1">Cilium basal body</location>
    </subcellularLocation>
</comment>
<dbReference type="InterPro" id="IPR036322">
    <property type="entry name" value="WD40_repeat_dom_sf"/>
</dbReference>
<organism evidence="13 14">
    <name type="scientific">Ichthyophthirius multifiliis</name>
    <name type="common">White spot disease agent</name>
    <name type="synonym">Ich</name>
    <dbReference type="NCBI Taxonomy" id="5932"/>
    <lineage>
        <taxon>Eukaryota</taxon>
        <taxon>Sar</taxon>
        <taxon>Alveolata</taxon>
        <taxon>Ciliophora</taxon>
        <taxon>Intramacronucleata</taxon>
        <taxon>Oligohymenophorea</taxon>
        <taxon>Hymenostomatida</taxon>
        <taxon>Ophryoglenina</taxon>
        <taxon>Ichthyophthirius</taxon>
    </lineage>
</organism>
<keyword evidence="8" id="KW-0966">Cell projection</keyword>
<dbReference type="EMBL" id="GL983807">
    <property type="protein sequence ID" value="EGR31945.1"/>
    <property type="molecule type" value="Genomic_DNA"/>
</dbReference>
<dbReference type="GO" id="GO:0060271">
    <property type="term" value="P:cilium assembly"/>
    <property type="evidence" value="ECO:0007669"/>
    <property type="project" value="TreeGrafter"/>
</dbReference>
<dbReference type="InterPro" id="IPR039468">
    <property type="entry name" value="WDR19_WD40_rpt"/>
</dbReference>
<dbReference type="InterPro" id="IPR056168">
    <property type="entry name" value="TPR_IF140/IFT172/WDR19"/>
</dbReference>
<proteinExistence type="predicted"/>
<dbReference type="Pfam" id="PF23145">
    <property type="entry name" value="Zf_2nd_IFT121"/>
    <property type="match status" value="1"/>
</dbReference>
<evidence type="ECO:0000259" key="10">
    <source>
        <dbReference type="Pfam" id="PF23145"/>
    </source>
</evidence>
<keyword evidence="2" id="KW-0963">Cytoplasm</keyword>
<keyword evidence="5" id="KW-0970">Cilium biogenesis/degradation</keyword>
<feature type="domain" description="WDR19 WD40 repeat" evidence="9">
    <location>
        <begin position="228"/>
        <end position="524"/>
    </location>
</feature>
<dbReference type="AlphaFoldDB" id="G0QS80"/>
<dbReference type="GO" id="GO:0005929">
    <property type="term" value="C:cilium"/>
    <property type="evidence" value="ECO:0007669"/>
    <property type="project" value="TreeGrafter"/>
</dbReference>
<feature type="domain" description="IF140/IFT172/WDR19 TPR" evidence="12">
    <location>
        <begin position="791"/>
        <end position="970"/>
    </location>
</feature>
<keyword evidence="14" id="KW-1185">Reference proteome</keyword>
<evidence type="ECO:0000259" key="12">
    <source>
        <dbReference type="Pfam" id="PF24762"/>
    </source>
</evidence>